<reference evidence="1" key="1">
    <citation type="journal article" date="2018" name="Nat. Plants">
        <title>Whole-genome landscape of Medicago truncatula symbiotic genes.</title>
        <authorList>
            <person name="Pecrix Y."/>
            <person name="Gamas P."/>
            <person name="Carrere S."/>
        </authorList>
    </citation>
    <scope>NUCLEOTIDE SEQUENCE</scope>
    <source>
        <tissue evidence="1">Leaves</tissue>
    </source>
</reference>
<protein>
    <submittedName>
        <fullName evidence="1">Uncharacterized protein</fullName>
    </submittedName>
</protein>
<sequence length="41" mass="4701">MACTEFCIDFKGLLMVLLLALTLMLICSPQPKRRLVVCRYP</sequence>
<comment type="caution">
    <text evidence="1">The sequence shown here is derived from an EMBL/GenBank/DDBJ whole genome shotgun (WGS) entry which is preliminary data.</text>
</comment>
<dbReference type="AlphaFoldDB" id="A0A396HAR6"/>
<dbReference type="EMBL" id="PSQE01000007">
    <property type="protein sequence ID" value="RHN48894.1"/>
    <property type="molecule type" value="Genomic_DNA"/>
</dbReference>
<gene>
    <name evidence="1" type="ORF">MtrunA17_Chr7g0268651</name>
</gene>
<organism evidence="1">
    <name type="scientific">Medicago truncatula</name>
    <name type="common">Barrel medic</name>
    <name type="synonym">Medicago tribuloides</name>
    <dbReference type="NCBI Taxonomy" id="3880"/>
    <lineage>
        <taxon>Eukaryota</taxon>
        <taxon>Viridiplantae</taxon>
        <taxon>Streptophyta</taxon>
        <taxon>Embryophyta</taxon>
        <taxon>Tracheophyta</taxon>
        <taxon>Spermatophyta</taxon>
        <taxon>Magnoliopsida</taxon>
        <taxon>eudicotyledons</taxon>
        <taxon>Gunneridae</taxon>
        <taxon>Pentapetalae</taxon>
        <taxon>rosids</taxon>
        <taxon>fabids</taxon>
        <taxon>Fabales</taxon>
        <taxon>Fabaceae</taxon>
        <taxon>Papilionoideae</taxon>
        <taxon>50 kb inversion clade</taxon>
        <taxon>NPAAA clade</taxon>
        <taxon>Hologalegina</taxon>
        <taxon>IRL clade</taxon>
        <taxon>Trifolieae</taxon>
        <taxon>Medicago</taxon>
    </lineage>
</organism>
<dbReference type="Gramene" id="rna43660">
    <property type="protein sequence ID" value="RHN48894.1"/>
    <property type="gene ID" value="gene43660"/>
</dbReference>
<name>A0A396HAR6_MEDTR</name>
<evidence type="ECO:0000313" key="1">
    <source>
        <dbReference type="EMBL" id="RHN48894.1"/>
    </source>
</evidence>
<dbReference type="Proteomes" id="UP000265566">
    <property type="component" value="Chromosome 7"/>
</dbReference>
<accession>A0A396HAR6</accession>
<proteinExistence type="predicted"/>